<feature type="binding site" evidence="8">
    <location>
        <position position="152"/>
    </location>
    <ligand>
        <name>substrate</name>
    </ligand>
</feature>
<evidence type="ECO:0000256" key="5">
    <source>
        <dbReference type="ARBA" id="ARBA00022793"/>
    </source>
</evidence>
<dbReference type="AlphaFoldDB" id="A0A0J6FPD2"/>
<comment type="function">
    <text evidence="8">Catalyzes the decarboxylation of four acetate groups of uroporphyrinogen-III to yield coproporphyrinogen-III.</text>
</comment>
<evidence type="ECO:0000256" key="4">
    <source>
        <dbReference type="ARBA" id="ARBA00022490"/>
    </source>
</evidence>
<evidence type="ECO:0000256" key="7">
    <source>
        <dbReference type="ARBA" id="ARBA00023244"/>
    </source>
</evidence>
<keyword evidence="12" id="KW-1185">Reference proteome</keyword>
<sequence length="347" mass="39164">MNKAPFNDQFLRACRGEVTDHTPVWYMRQAGRYQAEYRKIRSKYSFHEMNLNPEVAAEVTRFAVEQLGVDSAILFADIMTPLPSIGVDVEIKSGIGPVIDNPIQSRSDVDRLGELDPLKDIPYVMETIKMLREQLSVPLIGFSGAPFTVASYMIEGGPSKNYYKTKAFMYTDPEGWHQLMNKLGDMTIAYLTAQVKAGAQAVQLFDSWVGALNEADYRTYIAPVMNRIFSSLKELGVPLLMFGVGASHLIQEWNKLPVDVIGIDWRITIKKAREVEGITKPLMGNLEPALLLAPWEVIEERTKEILDQGMEKPGFIFNLGHGVFPQVKVETLQRLTSFVHDYTRKNS</sequence>
<comment type="similarity">
    <text evidence="2 8 10">Belongs to the uroporphyrinogen decarboxylase family.</text>
</comment>
<dbReference type="PANTHER" id="PTHR21091:SF169">
    <property type="entry name" value="UROPORPHYRINOGEN DECARBOXYLASE"/>
    <property type="match status" value="1"/>
</dbReference>
<feature type="site" description="Transition state stabilizer" evidence="8">
    <location>
        <position position="77"/>
    </location>
</feature>
<reference evidence="11" key="1">
    <citation type="submission" date="2015-06" db="EMBL/GenBank/DDBJ databases">
        <authorList>
            <person name="Liu B."/>
            <person name="Wang J."/>
            <person name="Zhu Y."/>
            <person name="Liu G."/>
            <person name="Chen Q."/>
            <person name="Zheng C."/>
            <person name="Che J."/>
            <person name="Ge C."/>
            <person name="Shi H."/>
            <person name="Pan Z."/>
            <person name="Liu X."/>
        </authorList>
    </citation>
    <scope>NUCLEOTIDE SEQUENCE [LARGE SCALE GENOMIC DNA]</scope>
    <source>
        <strain evidence="11">DSM 16346</strain>
    </source>
</reference>
<evidence type="ECO:0000256" key="2">
    <source>
        <dbReference type="ARBA" id="ARBA00009935"/>
    </source>
</evidence>
<keyword evidence="5 8" id="KW-0210">Decarboxylase</keyword>
<dbReference type="EC" id="4.1.1.37" evidence="3 8"/>
<feature type="binding site" evidence="8">
    <location>
        <position position="77"/>
    </location>
    <ligand>
        <name>substrate</name>
    </ligand>
</feature>
<comment type="subunit">
    <text evidence="8">Homodimer.</text>
</comment>
<evidence type="ECO:0000256" key="1">
    <source>
        <dbReference type="ARBA" id="ARBA00004804"/>
    </source>
</evidence>
<comment type="caution">
    <text evidence="8">Lacks conserved residue(s) required for the propagation of feature annotation.</text>
</comment>
<dbReference type="Pfam" id="PF01208">
    <property type="entry name" value="URO-D"/>
    <property type="match status" value="1"/>
</dbReference>
<dbReference type="NCBIfam" id="TIGR01464">
    <property type="entry name" value="hemE"/>
    <property type="match status" value="1"/>
</dbReference>
<evidence type="ECO:0000256" key="10">
    <source>
        <dbReference type="RuleBase" id="RU004169"/>
    </source>
</evidence>
<dbReference type="PROSITE" id="PS00907">
    <property type="entry name" value="UROD_2"/>
    <property type="match status" value="1"/>
</dbReference>
<dbReference type="InterPro" id="IPR000257">
    <property type="entry name" value="Uroporphyrinogen_deCOase"/>
</dbReference>
<dbReference type="GO" id="GO:0004853">
    <property type="term" value="F:uroporphyrinogen decarboxylase activity"/>
    <property type="evidence" value="ECO:0007669"/>
    <property type="project" value="UniProtKB-UniRule"/>
</dbReference>
<proteinExistence type="inferred from homology"/>
<dbReference type="PANTHER" id="PTHR21091">
    <property type="entry name" value="METHYLTETRAHYDROFOLATE:HOMOCYSTEINE METHYLTRANSFERASE RELATED"/>
    <property type="match status" value="1"/>
</dbReference>
<feature type="binding site" evidence="8">
    <location>
        <begin position="28"/>
        <end position="32"/>
    </location>
    <ligand>
        <name>substrate</name>
    </ligand>
</feature>
<dbReference type="Proteomes" id="UP000035996">
    <property type="component" value="Unassembled WGS sequence"/>
</dbReference>
<keyword evidence="4 8" id="KW-0963">Cytoplasm</keyword>
<accession>A0A0J6FPD2</accession>
<gene>
    <name evidence="8" type="primary">hemE</name>
    <name evidence="11" type="ORF">AB986_19030</name>
</gene>
<name>A0A0J6FPD2_9BACL</name>
<comment type="catalytic activity">
    <reaction evidence="8 9">
        <text>uroporphyrinogen III + 4 H(+) = coproporphyrinogen III + 4 CO2</text>
        <dbReference type="Rhea" id="RHEA:19865"/>
        <dbReference type="ChEBI" id="CHEBI:15378"/>
        <dbReference type="ChEBI" id="CHEBI:16526"/>
        <dbReference type="ChEBI" id="CHEBI:57308"/>
        <dbReference type="ChEBI" id="CHEBI:57309"/>
        <dbReference type="EC" id="4.1.1.37"/>
    </reaction>
</comment>
<dbReference type="UniPathway" id="UPA00251">
    <property type="reaction ID" value="UER00321"/>
</dbReference>
<comment type="pathway">
    <text evidence="1 8 9">Porphyrin-containing compound metabolism; protoporphyrin-IX biosynthesis; coproporphyrinogen-III from 5-aminolevulinate: step 4/4.</text>
</comment>
<comment type="caution">
    <text evidence="11">The sequence shown here is derived from an EMBL/GenBank/DDBJ whole genome shotgun (WGS) entry which is preliminary data.</text>
</comment>
<feature type="binding site" evidence="8">
    <location>
        <position position="207"/>
    </location>
    <ligand>
        <name>substrate</name>
    </ligand>
</feature>
<evidence type="ECO:0000256" key="8">
    <source>
        <dbReference type="HAMAP-Rule" id="MF_00218"/>
    </source>
</evidence>
<dbReference type="OrthoDB" id="9806656at2"/>
<evidence type="ECO:0000256" key="9">
    <source>
        <dbReference type="RuleBase" id="RU000554"/>
    </source>
</evidence>
<organism evidence="11 12">
    <name type="scientific">Guptibacillus hwajinpoensis</name>
    <dbReference type="NCBI Taxonomy" id="208199"/>
    <lineage>
        <taxon>Bacteria</taxon>
        <taxon>Bacillati</taxon>
        <taxon>Bacillota</taxon>
        <taxon>Bacilli</taxon>
        <taxon>Bacillales</taxon>
        <taxon>Guptibacillaceae</taxon>
        <taxon>Guptibacillus</taxon>
    </lineage>
</organism>
<dbReference type="STRING" id="157733.AB986_19030"/>
<dbReference type="GeneID" id="301328628"/>
<dbReference type="GO" id="GO:0005829">
    <property type="term" value="C:cytosol"/>
    <property type="evidence" value="ECO:0007669"/>
    <property type="project" value="TreeGrafter"/>
</dbReference>
<dbReference type="InterPro" id="IPR006361">
    <property type="entry name" value="Uroporphyrinogen_deCO2ase_HemE"/>
</dbReference>
<dbReference type="Gene3D" id="3.20.20.210">
    <property type="match status" value="1"/>
</dbReference>
<comment type="subcellular location">
    <subcellularLocation>
        <location evidence="8">Cytoplasm</location>
    </subcellularLocation>
</comment>
<dbReference type="PATRIC" id="fig|157733.3.peg.1760"/>
<dbReference type="InterPro" id="IPR038071">
    <property type="entry name" value="UROD/MetE-like_sf"/>
</dbReference>
<dbReference type="GO" id="GO:0006782">
    <property type="term" value="P:protoporphyrinogen IX biosynthetic process"/>
    <property type="evidence" value="ECO:0007669"/>
    <property type="project" value="UniProtKB-UniRule"/>
</dbReference>
<feature type="binding site" evidence="8">
    <location>
        <position position="321"/>
    </location>
    <ligand>
        <name>substrate</name>
    </ligand>
</feature>
<dbReference type="CDD" id="cd00717">
    <property type="entry name" value="URO-D"/>
    <property type="match status" value="1"/>
</dbReference>
<evidence type="ECO:0000313" key="11">
    <source>
        <dbReference type="EMBL" id="KMM36217.1"/>
    </source>
</evidence>
<evidence type="ECO:0000256" key="6">
    <source>
        <dbReference type="ARBA" id="ARBA00023239"/>
    </source>
</evidence>
<dbReference type="SUPFAM" id="SSF51726">
    <property type="entry name" value="UROD/MetE-like"/>
    <property type="match status" value="1"/>
</dbReference>
<evidence type="ECO:0000256" key="3">
    <source>
        <dbReference type="ARBA" id="ARBA00012288"/>
    </source>
</evidence>
<dbReference type="HAMAP" id="MF_00218">
    <property type="entry name" value="URO_D"/>
    <property type="match status" value="1"/>
</dbReference>
<dbReference type="RefSeq" id="WP_048313193.1">
    <property type="nucleotide sequence ID" value="NZ_CP119526.1"/>
</dbReference>
<protein>
    <recommendedName>
        <fullName evidence="3 8">Uroporphyrinogen decarboxylase</fullName>
        <shortName evidence="8">UPD</shortName>
        <shortName evidence="8">URO-D</shortName>
        <ecNumber evidence="3 8">4.1.1.37</ecNumber>
    </recommendedName>
</protein>
<keyword evidence="6 8" id="KW-0456">Lyase</keyword>
<dbReference type="PROSITE" id="PS00906">
    <property type="entry name" value="UROD_1"/>
    <property type="match status" value="1"/>
</dbReference>
<dbReference type="EMBL" id="LELK01000009">
    <property type="protein sequence ID" value="KMM36217.1"/>
    <property type="molecule type" value="Genomic_DNA"/>
</dbReference>
<evidence type="ECO:0000313" key="12">
    <source>
        <dbReference type="Proteomes" id="UP000035996"/>
    </source>
</evidence>
<dbReference type="FunFam" id="3.20.20.210:FF:000005">
    <property type="entry name" value="Uroporphyrinogen decarboxylase"/>
    <property type="match status" value="1"/>
</dbReference>
<keyword evidence="7 8" id="KW-0627">Porphyrin biosynthesis</keyword>